<dbReference type="Proteomes" id="UP001204061">
    <property type="component" value="Unassembled WGS sequence"/>
</dbReference>
<dbReference type="AlphaFoldDB" id="A0AAW5MGM8"/>
<gene>
    <name evidence="1" type="ORF">NS965_20250</name>
</gene>
<accession>A0AAW5MGM8</accession>
<reference evidence="1" key="1">
    <citation type="submission" date="2022-08" db="EMBL/GenBank/DDBJ databases">
        <title>A global survey of hypervirulent Aeromonas hydrophila identified this emerging pathogen in farmed fish in the lower Mekong River basin.</title>
        <authorList>
            <person name="Xu T."/>
            <person name="Rasmussen-Ivey C.R."/>
            <person name="Moen F.S."/>
            <person name="Fernandez Bravo A."/>
            <person name="Lamy B."/>
            <person name="Beaz-Hidalgo R."/>
            <person name="Khan C.D."/>
            <person name="Castro Escarpulli G."/>
            <person name="Yasin I.S.M."/>
            <person name="Figueras M.J."/>
            <person name="Azzam Sayuti M."/>
            <person name="Karim M.M."/>
            <person name="Alam K.M."/>
            <person name="Le T.T.T."/>
            <person name="Thao N.H.P."/>
            <person name="Addo S."/>
            <person name="Duodu S."/>
            <person name="Ali S."/>
            <person name="Mey S."/>
            <person name="Somony T."/>
            <person name="Liles M.R."/>
        </authorList>
    </citation>
    <scope>NUCLEOTIDE SEQUENCE</scope>
    <source>
        <strain evidence="1">0.14</strain>
    </source>
</reference>
<sequence length="204" mass="22559">MELWEVALSGAALLVGLKSLRVWLDNRALNAELQRRETNVATVYLNGIGIGSLPISQHRAMLAEARRDPRLYLHQAGNLLYMAGILIGKGIGNVPKLWAMVLVACLIFAPTEMADLVQLSQTQLPQLSGEQVVTGLQSLLSTSLIISYLVLMLEFVMFPQATRYGYRDVFNDAVSFALRKEFEAPAHGEVEVRYWEAAAQDAQA</sequence>
<dbReference type="EMBL" id="JANLFC010000079">
    <property type="protein sequence ID" value="MCR4450719.1"/>
    <property type="molecule type" value="Genomic_DNA"/>
</dbReference>
<protein>
    <submittedName>
        <fullName evidence="1">Uncharacterized protein</fullName>
    </submittedName>
</protein>
<dbReference type="RefSeq" id="WP_257725960.1">
    <property type="nucleotide sequence ID" value="NZ_JANLFC010000079.1"/>
</dbReference>
<evidence type="ECO:0000313" key="2">
    <source>
        <dbReference type="Proteomes" id="UP001204061"/>
    </source>
</evidence>
<evidence type="ECO:0000313" key="1">
    <source>
        <dbReference type="EMBL" id="MCR4450719.1"/>
    </source>
</evidence>
<name>A0AAW5MGM8_AERVE</name>
<organism evidence="1 2">
    <name type="scientific">Aeromonas veronii</name>
    <dbReference type="NCBI Taxonomy" id="654"/>
    <lineage>
        <taxon>Bacteria</taxon>
        <taxon>Pseudomonadati</taxon>
        <taxon>Pseudomonadota</taxon>
        <taxon>Gammaproteobacteria</taxon>
        <taxon>Aeromonadales</taxon>
        <taxon>Aeromonadaceae</taxon>
        <taxon>Aeromonas</taxon>
    </lineage>
</organism>
<proteinExistence type="predicted"/>
<comment type="caution">
    <text evidence="1">The sequence shown here is derived from an EMBL/GenBank/DDBJ whole genome shotgun (WGS) entry which is preliminary data.</text>
</comment>